<sequence>RLRPNPRVIATVVAYPKNIKYNPVTAVILNVGNNLRKPVN</sequence>
<organism evidence="1 2">
    <name type="scientific">Winogradskyella epiphytica</name>
    <dbReference type="NCBI Taxonomy" id="262005"/>
    <lineage>
        <taxon>Bacteria</taxon>
        <taxon>Pseudomonadati</taxon>
        <taxon>Bacteroidota</taxon>
        <taxon>Flavobacteriia</taxon>
        <taxon>Flavobacteriales</taxon>
        <taxon>Flavobacteriaceae</taxon>
        <taxon>Winogradskyella</taxon>
    </lineage>
</organism>
<gene>
    <name evidence="1" type="ORF">DFQ11_1333</name>
</gene>
<comment type="caution">
    <text evidence="1">The sequence shown here is derived from an EMBL/GenBank/DDBJ whole genome shotgun (WGS) entry which is preliminary data.</text>
</comment>
<feature type="non-terminal residue" evidence="1">
    <location>
        <position position="1"/>
    </location>
</feature>
<dbReference type="AlphaFoldDB" id="A0A2V4XVW5"/>
<evidence type="ECO:0000313" key="2">
    <source>
        <dbReference type="Proteomes" id="UP000248054"/>
    </source>
</evidence>
<protein>
    <submittedName>
        <fullName evidence="1">Uncharacterized protein</fullName>
    </submittedName>
</protein>
<dbReference type="EMBL" id="QJTD01000033">
    <property type="protein sequence ID" value="PYE78478.1"/>
    <property type="molecule type" value="Genomic_DNA"/>
</dbReference>
<proteinExistence type="predicted"/>
<keyword evidence="2" id="KW-1185">Reference proteome</keyword>
<evidence type="ECO:0000313" key="1">
    <source>
        <dbReference type="EMBL" id="PYE78478.1"/>
    </source>
</evidence>
<accession>A0A2V4XVW5</accession>
<dbReference type="Proteomes" id="UP000248054">
    <property type="component" value="Unassembled WGS sequence"/>
</dbReference>
<reference evidence="1 2" key="1">
    <citation type="submission" date="2018-06" db="EMBL/GenBank/DDBJ databases">
        <title>Genomic Encyclopedia of Type Strains, Phase III (KMG-III): the genomes of soil and plant-associated and newly described type strains.</title>
        <authorList>
            <person name="Whitman W."/>
        </authorList>
    </citation>
    <scope>NUCLEOTIDE SEQUENCE [LARGE SCALE GENOMIC DNA]</scope>
    <source>
        <strain evidence="1 2">CECT 7945</strain>
    </source>
</reference>
<name>A0A2V4XVW5_9FLAO</name>